<feature type="region of interest" description="Disordered" evidence="6">
    <location>
        <begin position="1"/>
        <end position="21"/>
    </location>
</feature>
<dbReference type="SUPFAM" id="SSF54171">
    <property type="entry name" value="DNA-binding domain"/>
    <property type="match status" value="1"/>
</dbReference>
<dbReference type="AlphaFoldDB" id="A0A811N6X2"/>
<dbReference type="InterPro" id="IPR016177">
    <property type="entry name" value="DNA-bd_dom_sf"/>
</dbReference>
<dbReference type="PROSITE" id="PS51032">
    <property type="entry name" value="AP2_ERF"/>
    <property type="match status" value="1"/>
</dbReference>
<dbReference type="InterPro" id="IPR044808">
    <property type="entry name" value="ERF_plant"/>
</dbReference>
<feature type="compositionally biased region" description="Gly residues" evidence="6">
    <location>
        <begin position="1"/>
        <end position="11"/>
    </location>
</feature>
<dbReference type="Proteomes" id="UP000604825">
    <property type="component" value="Unassembled WGS sequence"/>
</dbReference>
<dbReference type="GO" id="GO:0009873">
    <property type="term" value="P:ethylene-activated signaling pathway"/>
    <property type="evidence" value="ECO:0007669"/>
    <property type="project" value="InterPro"/>
</dbReference>
<dbReference type="InterPro" id="IPR001471">
    <property type="entry name" value="AP2/ERF_dom"/>
</dbReference>
<organism evidence="8 9">
    <name type="scientific">Miscanthus lutarioriparius</name>
    <dbReference type="NCBI Taxonomy" id="422564"/>
    <lineage>
        <taxon>Eukaryota</taxon>
        <taxon>Viridiplantae</taxon>
        <taxon>Streptophyta</taxon>
        <taxon>Embryophyta</taxon>
        <taxon>Tracheophyta</taxon>
        <taxon>Spermatophyta</taxon>
        <taxon>Magnoliopsida</taxon>
        <taxon>Liliopsida</taxon>
        <taxon>Poales</taxon>
        <taxon>Poaceae</taxon>
        <taxon>PACMAD clade</taxon>
        <taxon>Panicoideae</taxon>
        <taxon>Andropogonodae</taxon>
        <taxon>Andropogoneae</taxon>
        <taxon>Saccharinae</taxon>
        <taxon>Miscanthus</taxon>
    </lineage>
</organism>
<evidence type="ECO:0000259" key="7">
    <source>
        <dbReference type="PROSITE" id="PS51032"/>
    </source>
</evidence>
<evidence type="ECO:0000256" key="1">
    <source>
        <dbReference type="ARBA" id="ARBA00004123"/>
    </source>
</evidence>
<dbReference type="Gene3D" id="3.30.730.10">
    <property type="entry name" value="AP2/ERF domain"/>
    <property type="match status" value="1"/>
</dbReference>
<keyword evidence="9" id="KW-1185">Reference proteome</keyword>
<dbReference type="CDD" id="cd00018">
    <property type="entry name" value="AP2"/>
    <property type="match status" value="1"/>
</dbReference>
<dbReference type="PANTHER" id="PTHR31190:SF72">
    <property type="entry name" value="AP2 DOMAIN CONTAINING PROTEIN, EXPRESSED"/>
    <property type="match status" value="1"/>
</dbReference>
<evidence type="ECO:0000256" key="4">
    <source>
        <dbReference type="ARBA" id="ARBA00023163"/>
    </source>
</evidence>
<keyword evidence="4" id="KW-0804">Transcription</keyword>
<evidence type="ECO:0000256" key="6">
    <source>
        <dbReference type="SAM" id="MobiDB-lite"/>
    </source>
</evidence>
<dbReference type="SMART" id="SM00380">
    <property type="entry name" value="AP2"/>
    <property type="match status" value="1"/>
</dbReference>
<keyword evidence="3" id="KW-0238">DNA-binding</keyword>
<name>A0A811N6X2_9POAL</name>
<evidence type="ECO:0000256" key="2">
    <source>
        <dbReference type="ARBA" id="ARBA00023015"/>
    </source>
</evidence>
<dbReference type="PRINTS" id="PR00367">
    <property type="entry name" value="ETHRSPELEMNT"/>
</dbReference>
<feature type="region of interest" description="Disordered" evidence="6">
    <location>
        <begin position="39"/>
        <end position="96"/>
    </location>
</feature>
<dbReference type="InterPro" id="IPR036955">
    <property type="entry name" value="AP2/ERF_dom_sf"/>
</dbReference>
<evidence type="ECO:0000256" key="3">
    <source>
        <dbReference type="ARBA" id="ARBA00023125"/>
    </source>
</evidence>
<comment type="subcellular location">
    <subcellularLocation>
        <location evidence="1">Nucleus</location>
    </subcellularLocation>
</comment>
<gene>
    <name evidence="8" type="ORF">NCGR_LOCUS13568</name>
</gene>
<feature type="compositionally biased region" description="Low complexity" evidence="6">
    <location>
        <begin position="49"/>
        <end position="75"/>
    </location>
</feature>
<keyword evidence="2" id="KW-0805">Transcription regulation</keyword>
<dbReference type="GO" id="GO:0003700">
    <property type="term" value="F:DNA-binding transcription factor activity"/>
    <property type="evidence" value="ECO:0007669"/>
    <property type="project" value="InterPro"/>
</dbReference>
<dbReference type="GO" id="GO:0003677">
    <property type="term" value="F:DNA binding"/>
    <property type="evidence" value="ECO:0007669"/>
    <property type="project" value="UniProtKB-KW"/>
</dbReference>
<evidence type="ECO:0000256" key="5">
    <source>
        <dbReference type="ARBA" id="ARBA00023242"/>
    </source>
</evidence>
<evidence type="ECO:0000313" key="9">
    <source>
        <dbReference type="Proteomes" id="UP000604825"/>
    </source>
</evidence>
<dbReference type="OrthoDB" id="670255at2759"/>
<keyword evidence="5" id="KW-0539">Nucleus</keyword>
<dbReference type="EMBL" id="CAJGYO010000003">
    <property type="protein sequence ID" value="CAD6219980.1"/>
    <property type="molecule type" value="Genomic_DNA"/>
</dbReference>
<accession>A0A811N6X2</accession>
<reference evidence="8" key="1">
    <citation type="submission" date="2020-10" db="EMBL/GenBank/DDBJ databases">
        <authorList>
            <person name="Han B."/>
            <person name="Lu T."/>
            <person name="Zhao Q."/>
            <person name="Huang X."/>
            <person name="Zhao Y."/>
        </authorList>
    </citation>
    <scope>NUCLEOTIDE SEQUENCE</scope>
</reference>
<dbReference type="Pfam" id="PF00847">
    <property type="entry name" value="AP2"/>
    <property type="match status" value="1"/>
</dbReference>
<feature type="domain" description="AP2/ERF" evidence="7">
    <location>
        <begin position="95"/>
        <end position="153"/>
    </location>
</feature>
<dbReference type="PANTHER" id="PTHR31190">
    <property type="entry name" value="DNA-BINDING DOMAIN"/>
    <property type="match status" value="1"/>
</dbReference>
<dbReference type="FunFam" id="3.30.730.10:FF:000001">
    <property type="entry name" value="Ethylene-responsive transcription factor 2"/>
    <property type="match status" value="1"/>
</dbReference>
<proteinExistence type="predicted"/>
<sequence length="246" mass="26052">MHSYGGGGGGAMATDAALDTGGDDMQRLLNELMLDMAAESDSFDDDMEAASSESSSSACSASQQEASRRPQQQQPDGDRTTSDNNNKGSKKQLQPFIGVRKRPWGKFAAEIRDSTRKGARVWLGTFDSPEAAAMAYDQAAFSVRGAAAVLNFPVERVQESLRALALSSAAPAAGGSPVLALKRRHSIRKRSPNKNKQQQQQVAVAAAPAAAAAAAPCPGGNVVELEDLGADYLDELLRVSSEFHWQ</sequence>
<evidence type="ECO:0000313" key="8">
    <source>
        <dbReference type="EMBL" id="CAD6219980.1"/>
    </source>
</evidence>
<dbReference type="GO" id="GO:0005634">
    <property type="term" value="C:nucleus"/>
    <property type="evidence" value="ECO:0007669"/>
    <property type="project" value="UniProtKB-SubCell"/>
</dbReference>
<comment type="caution">
    <text evidence="8">The sequence shown here is derived from an EMBL/GenBank/DDBJ whole genome shotgun (WGS) entry which is preliminary data.</text>
</comment>
<protein>
    <recommendedName>
        <fullName evidence="7">AP2/ERF domain-containing protein</fullName>
    </recommendedName>
</protein>